<name>A0A6L9LBE5_9BACT</name>
<dbReference type="GO" id="GO:0016899">
    <property type="term" value="F:oxidoreductase activity, acting on the CH-OH group of donors, oxygen as acceptor"/>
    <property type="evidence" value="ECO:0007669"/>
    <property type="project" value="InterPro"/>
</dbReference>
<keyword evidence="5" id="KW-1185">Reference proteome</keyword>
<evidence type="ECO:0000256" key="2">
    <source>
        <dbReference type="SAM" id="Phobius"/>
    </source>
</evidence>
<protein>
    <submittedName>
        <fullName evidence="4">FAD-binding protein</fullName>
    </submittedName>
</protein>
<dbReference type="Pfam" id="PF01565">
    <property type="entry name" value="FAD_binding_4"/>
    <property type="match status" value="1"/>
</dbReference>
<dbReference type="RefSeq" id="WP_163950720.1">
    <property type="nucleotide sequence ID" value="NZ_JAAFZH010000007.1"/>
</dbReference>
<dbReference type="AlphaFoldDB" id="A0A6L9LBE5"/>
<keyword evidence="2" id="KW-0812">Transmembrane</keyword>
<comment type="caution">
    <text evidence="4">The sequence shown here is derived from an EMBL/GenBank/DDBJ whole genome shotgun (WGS) entry which is preliminary data.</text>
</comment>
<reference evidence="4 5" key="1">
    <citation type="submission" date="2020-02" db="EMBL/GenBank/DDBJ databases">
        <title>Draft genome sequence of two Spirosoma agri KCTC 52727 and Spirosoma terrae KCTC 52035.</title>
        <authorList>
            <person name="Rojas J."/>
            <person name="Ambika Manirajan B."/>
            <person name="Suarez C."/>
            <person name="Ratering S."/>
            <person name="Schnell S."/>
        </authorList>
    </citation>
    <scope>NUCLEOTIDE SEQUENCE [LARGE SCALE GENOMIC DNA]</scope>
    <source>
        <strain evidence="4 5">KCTC 52035</strain>
    </source>
</reference>
<dbReference type="PROSITE" id="PS51387">
    <property type="entry name" value="FAD_PCMH"/>
    <property type="match status" value="1"/>
</dbReference>
<gene>
    <name evidence="4" type="ORF">GK108_16490</name>
</gene>
<dbReference type="Gene3D" id="3.30.465.10">
    <property type="match status" value="1"/>
</dbReference>
<evidence type="ECO:0000313" key="5">
    <source>
        <dbReference type="Proteomes" id="UP000474175"/>
    </source>
</evidence>
<proteinExistence type="predicted"/>
<dbReference type="EMBL" id="JAAFZH010000007">
    <property type="protein sequence ID" value="NDU96481.1"/>
    <property type="molecule type" value="Genomic_DNA"/>
</dbReference>
<organism evidence="4 5">
    <name type="scientific">Spirosoma terrae</name>
    <dbReference type="NCBI Taxonomy" id="1968276"/>
    <lineage>
        <taxon>Bacteria</taxon>
        <taxon>Pseudomonadati</taxon>
        <taxon>Bacteroidota</taxon>
        <taxon>Cytophagia</taxon>
        <taxon>Cytophagales</taxon>
        <taxon>Cytophagaceae</taxon>
        <taxon>Spirosoma</taxon>
    </lineage>
</organism>
<dbReference type="PANTHER" id="PTHR43762:SF1">
    <property type="entry name" value="D-ARABINONO-1,4-LACTONE OXIDASE"/>
    <property type="match status" value="1"/>
</dbReference>
<feature type="transmembrane region" description="Helical" evidence="2">
    <location>
        <begin position="209"/>
        <end position="232"/>
    </location>
</feature>
<dbReference type="SUPFAM" id="SSF56176">
    <property type="entry name" value="FAD-binding/transporter-associated domain-like"/>
    <property type="match status" value="1"/>
</dbReference>
<dbReference type="GO" id="GO:0071949">
    <property type="term" value="F:FAD binding"/>
    <property type="evidence" value="ECO:0007669"/>
    <property type="project" value="InterPro"/>
</dbReference>
<dbReference type="InterPro" id="IPR016166">
    <property type="entry name" value="FAD-bd_PCMH"/>
</dbReference>
<dbReference type="Proteomes" id="UP000474175">
    <property type="component" value="Unassembled WGS sequence"/>
</dbReference>
<dbReference type="Gene3D" id="3.30.43.10">
    <property type="entry name" value="Uridine Diphospho-n-acetylenolpyruvylglucosamine Reductase, domain 2"/>
    <property type="match status" value="1"/>
</dbReference>
<keyword evidence="2" id="KW-1133">Transmembrane helix</keyword>
<evidence type="ECO:0000313" key="4">
    <source>
        <dbReference type="EMBL" id="NDU96481.1"/>
    </source>
</evidence>
<keyword evidence="2" id="KW-0472">Membrane</keyword>
<evidence type="ECO:0000256" key="1">
    <source>
        <dbReference type="ARBA" id="ARBA00022827"/>
    </source>
</evidence>
<dbReference type="PANTHER" id="PTHR43762">
    <property type="entry name" value="L-GULONOLACTONE OXIDASE"/>
    <property type="match status" value="1"/>
</dbReference>
<keyword evidence="1" id="KW-0285">Flavoprotein</keyword>
<dbReference type="InterPro" id="IPR006094">
    <property type="entry name" value="Oxid_FAD_bind_N"/>
</dbReference>
<sequence>MIIHPTNQKKWSPRHETFVQAIDNLYDLANDDTGNVLTDYNASTTGIQGILQDAIQTNRRLRVVGGEWSFTKITATDGIILNTKPLNLSMRITASSVHGQYVNTANDLYFSQCGVSVQELSERLKVRGRSLKTSGASNGQTIAGALSTGTHGSAFTVGAFPEFVVGLHLIVSPTRHIWLERASYPVASDTFISKIGAEPVRNDDLFKAALVSFGSFGFIHGVMIETVPLFLYEAYRRRMPLDALLEESMRRLDFSDLPLPHPSEKPYHFQVVVNPYDLDKGAYVTTMYKRSYSQTYTPPSISPAGVGPGDDAPTFVGLITQVAPALVPSVVTAITKQQYPPYENVWGTHGEIFSSTAFHGKVLSAAVAISADKVSEVLSLLLDLNQTAGPFTGIFAFRFVKGTDATLGFTRFDTTCVVELDGVYSTDTVQFCDALWDALEAAGIPFAFHWGKLLNLSKTRLRTMYSDTSVDAWIKARNTLMREEDSLKLFTNQAMIDWGLDTILVPNPIV</sequence>
<keyword evidence="1" id="KW-0274">FAD</keyword>
<dbReference type="InterPro" id="IPR036318">
    <property type="entry name" value="FAD-bd_PCMH-like_sf"/>
</dbReference>
<accession>A0A6L9LBE5</accession>
<dbReference type="InterPro" id="IPR016167">
    <property type="entry name" value="FAD-bd_PCMH_sub1"/>
</dbReference>
<evidence type="ECO:0000259" key="3">
    <source>
        <dbReference type="PROSITE" id="PS51387"/>
    </source>
</evidence>
<feature type="domain" description="FAD-binding PCMH-type" evidence="3">
    <location>
        <begin position="29"/>
        <end position="229"/>
    </location>
</feature>
<dbReference type="InterPro" id="IPR016169">
    <property type="entry name" value="FAD-bd_PCMH_sub2"/>
</dbReference>
<dbReference type="InterPro" id="IPR010031">
    <property type="entry name" value="FAD_lactone_oxidase-like"/>
</dbReference>